<evidence type="ECO:0000259" key="3">
    <source>
        <dbReference type="Pfam" id="PF22597"/>
    </source>
</evidence>
<sequence length="542" mass="63220">MPILESSAKVEAMASVMVQLYDEVRKNFRATDYGHYIFTPRDMTKWTLAIMRHEFGTNGNGVQEAIGFEAERIFRDRLVDEDHLLKFDELLAYVMPSGINKQSDYVFVTNMTSIPSGKSVGIPLVLSLRKDYTTLLRNAINRYEFEVANFSHVLTDELCELCAKVDRVLTVPGSTTVNATHQSCYSKASFFLNFSEKFVKYLYFIIYHIFFRVTFNYIRIYQGAEDQKNSMQQLRAATEEENEKIEAQKKIIEEQLRDVEPMLRVRHLWICLLSLFIMGFILNSCRFFYFYRRNLSKAEKQIDKLSKGLLTVDEKVTELKAKFELLMKEATQIKIDLDKEKQRNAYLSLAEFASSLYFVFSDLHKRNHMYSFNVNTIIKLFNKVIRECKEWELFSGLLVSGPKEEQYTVKSIQWMDENRLPAVTKIQLTDQGTWSEFSRVVECENSLPTAIESKITPFQKELALIEPTRRSVLTAQSIFVLAWLHALLQERRTFIPQDFYNYVSKVIPSEDDPSFFGLPSNIRFSWQLTEAEDTIARMRISG</sequence>
<dbReference type="GO" id="GO:0005868">
    <property type="term" value="C:cytoplasmic dynein complex"/>
    <property type="evidence" value="ECO:0007669"/>
    <property type="project" value="TreeGrafter"/>
</dbReference>
<evidence type="ECO:0000256" key="2">
    <source>
        <dbReference type="SAM" id="Phobius"/>
    </source>
</evidence>
<evidence type="ECO:0000313" key="4">
    <source>
        <dbReference type="Proteomes" id="UP000095283"/>
    </source>
</evidence>
<organism evidence="4 5">
    <name type="scientific">Heterorhabditis bacteriophora</name>
    <name type="common">Entomopathogenic nematode worm</name>
    <dbReference type="NCBI Taxonomy" id="37862"/>
    <lineage>
        <taxon>Eukaryota</taxon>
        <taxon>Metazoa</taxon>
        <taxon>Ecdysozoa</taxon>
        <taxon>Nematoda</taxon>
        <taxon>Chromadorea</taxon>
        <taxon>Rhabditida</taxon>
        <taxon>Rhabditina</taxon>
        <taxon>Rhabditomorpha</taxon>
        <taxon>Strongyloidea</taxon>
        <taxon>Heterorhabditidae</taxon>
        <taxon>Heterorhabditis</taxon>
    </lineage>
</organism>
<reference evidence="5" key="1">
    <citation type="submission" date="2016-11" db="UniProtKB">
        <authorList>
            <consortium name="WormBaseParasite"/>
        </authorList>
    </citation>
    <scope>IDENTIFICATION</scope>
</reference>
<feature type="coiled-coil region" evidence="1">
    <location>
        <begin position="221"/>
        <end position="258"/>
    </location>
</feature>
<accession>A0A1I7WK57</accession>
<dbReference type="Proteomes" id="UP000095283">
    <property type="component" value="Unplaced"/>
</dbReference>
<keyword evidence="1" id="KW-0175">Coiled coil</keyword>
<name>A0A1I7WK57_HETBA</name>
<dbReference type="GO" id="GO:0035721">
    <property type="term" value="P:intraciliary retrograde transport"/>
    <property type="evidence" value="ECO:0007669"/>
    <property type="project" value="TreeGrafter"/>
</dbReference>
<dbReference type="GO" id="GO:0045505">
    <property type="term" value="F:dynein intermediate chain binding"/>
    <property type="evidence" value="ECO:0007669"/>
    <property type="project" value="InterPro"/>
</dbReference>
<dbReference type="GO" id="GO:0060294">
    <property type="term" value="P:cilium movement involved in cell motility"/>
    <property type="evidence" value="ECO:0007669"/>
    <property type="project" value="TreeGrafter"/>
</dbReference>
<keyword evidence="2" id="KW-0472">Membrane</keyword>
<dbReference type="GO" id="GO:0097729">
    <property type="term" value="C:9+2 motile cilium"/>
    <property type="evidence" value="ECO:0007669"/>
    <property type="project" value="TreeGrafter"/>
</dbReference>
<evidence type="ECO:0000256" key="1">
    <source>
        <dbReference type="SAM" id="Coils"/>
    </source>
</evidence>
<proteinExistence type="predicted"/>
<keyword evidence="2" id="KW-0812">Transmembrane</keyword>
<dbReference type="GO" id="GO:0005930">
    <property type="term" value="C:axoneme"/>
    <property type="evidence" value="ECO:0007669"/>
    <property type="project" value="TreeGrafter"/>
</dbReference>
<dbReference type="GO" id="GO:0051959">
    <property type="term" value="F:dynein light intermediate chain binding"/>
    <property type="evidence" value="ECO:0007669"/>
    <property type="project" value="InterPro"/>
</dbReference>
<feature type="transmembrane region" description="Helical" evidence="2">
    <location>
        <begin position="201"/>
        <end position="221"/>
    </location>
</feature>
<dbReference type="Pfam" id="PF22597">
    <property type="entry name" value="DYN_lid"/>
    <property type="match status" value="1"/>
</dbReference>
<keyword evidence="4" id="KW-1185">Reference proteome</keyword>
<dbReference type="PANTHER" id="PTHR10676:SF352">
    <property type="entry name" value="CYTOPLASMIC DYNEIN 2 HEAVY CHAIN 1"/>
    <property type="match status" value="1"/>
</dbReference>
<dbReference type="WBParaSite" id="Hba_05414">
    <property type="protein sequence ID" value="Hba_05414"/>
    <property type="gene ID" value="Hba_05414"/>
</dbReference>
<feature type="domain" description="Dynein 2 heavy chain 1 cytoplasmic ATPase lid" evidence="3">
    <location>
        <begin position="6"/>
        <end position="83"/>
    </location>
</feature>
<dbReference type="GO" id="GO:0060271">
    <property type="term" value="P:cilium assembly"/>
    <property type="evidence" value="ECO:0007669"/>
    <property type="project" value="TreeGrafter"/>
</dbReference>
<protein>
    <submittedName>
        <fullName evidence="5">AAA domain-containing protein</fullName>
    </submittedName>
</protein>
<dbReference type="Gene3D" id="1.20.920.30">
    <property type="match status" value="1"/>
</dbReference>
<dbReference type="InterPro" id="IPR026983">
    <property type="entry name" value="DHC"/>
</dbReference>
<dbReference type="AlphaFoldDB" id="A0A1I7WK57"/>
<dbReference type="Gene3D" id="1.10.287.2610">
    <property type="match status" value="1"/>
</dbReference>
<dbReference type="GO" id="GO:0008569">
    <property type="term" value="F:minus-end-directed microtubule motor activity"/>
    <property type="evidence" value="ECO:0007669"/>
    <property type="project" value="TreeGrafter"/>
</dbReference>
<dbReference type="InterPro" id="IPR054354">
    <property type="entry name" value="DYNC2H1-like_lid"/>
</dbReference>
<keyword evidence="2" id="KW-1133">Transmembrane helix</keyword>
<dbReference type="PANTHER" id="PTHR10676">
    <property type="entry name" value="DYNEIN HEAVY CHAIN FAMILY PROTEIN"/>
    <property type="match status" value="1"/>
</dbReference>
<feature type="transmembrane region" description="Helical" evidence="2">
    <location>
        <begin position="267"/>
        <end position="291"/>
    </location>
</feature>
<evidence type="ECO:0000313" key="5">
    <source>
        <dbReference type="WBParaSite" id="Hba_05414"/>
    </source>
</evidence>
<dbReference type="Gene3D" id="1.10.8.1220">
    <property type="match status" value="1"/>
</dbReference>